<evidence type="ECO:0000313" key="1">
    <source>
        <dbReference type="EMBL" id="OIQ64851.1"/>
    </source>
</evidence>
<dbReference type="EMBL" id="MLJW01007791">
    <property type="protein sequence ID" value="OIQ64851.1"/>
    <property type="molecule type" value="Genomic_DNA"/>
</dbReference>
<organism evidence="1">
    <name type="scientific">mine drainage metagenome</name>
    <dbReference type="NCBI Taxonomy" id="410659"/>
    <lineage>
        <taxon>unclassified sequences</taxon>
        <taxon>metagenomes</taxon>
        <taxon>ecological metagenomes</taxon>
    </lineage>
</organism>
<reference evidence="1" key="1">
    <citation type="submission" date="2016-10" db="EMBL/GenBank/DDBJ databases">
        <title>Sequence of Gallionella enrichment culture.</title>
        <authorList>
            <person name="Poehlein A."/>
            <person name="Muehling M."/>
            <person name="Daniel R."/>
        </authorList>
    </citation>
    <scope>NUCLEOTIDE SEQUENCE</scope>
</reference>
<protein>
    <submittedName>
        <fullName evidence="1">Uncharacterized protein</fullName>
    </submittedName>
</protein>
<sequence>MRNQPHGKGVALDLRHGERDAVDRDAALVDEVAPATVRRADLQVDVGTSALDHLDRALAIDVACDEVAAHLASEGEAALEVHERAWGERREIREAHGLLQEIELHGAFADAHDRETAAVHGNAVAECGAFEHRLCREAQAPGFLPAGEGQHFSGFFDDSCEHGERGCAAHLSFTRMMEVSPLRETSNTYSERVGSDSMAARRSTACV</sequence>
<proteinExistence type="predicted"/>
<accession>A0A1J5PHU8</accession>
<gene>
    <name evidence="1" type="ORF">GALL_535980</name>
</gene>
<name>A0A1J5PHU8_9ZZZZ</name>
<dbReference type="AlphaFoldDB" id="A0A1J5PHU8"/>
<comment type="caution">
    <text evidence="1">The sequence shown here is derived from an EMBL/GenBank/DDBJ whole genome shotgun (WGS) entry which is preliminary data.</text>
</comment>